<sequence length="69" mass="8045">MQSRLFSLSKNKNSVKNFPLHGSVTLTEFSLDRQIYYLKNKIDRVAKSLFRALKVKEPANITAREDFKI</sequence>
<name>A0A0U9HS46_9BACT</name>
<dbReference type="EMBL" id="BCNO01000001">
    <property type="protein sequence ID" value="GAQ94554.1"/>
    <property type="molecule type" value="Genomic_DNA"/>
</dbReference>
<accession>A0A0U9HS46</accession>
<dbReference type="AlphaFoldDB" id="A0A0U9HS46"/>
<dbReference type="RefSeq" id="WP_153000435.1">
    <property type="nucleotide sequence ID" value="NZ_BCNO01000001.1"/>
</dbReference>
<evidence type="ECO:0000313" key="2">
    <source>
        <dbReference type="Proteomes" id="UP000054976"/>
    </source>
</evidence>
<dbReference type="OrthoDB" id="9958995at2"/>
<reference evidence="2" key="1">
    <citation type="submission" date="2016-01" db="EMBL/GenBank/DDBJ databases">
        <title>Draft genome sequence of Thermodesulfovibrio aggregans strain TGE-P1.</title>
        <authorList>
            <person name="Sekiguchi Y."/>
            <person name="Ohashi A."/>
            <person name="Matsuura N."/>
            <person name="Tourlousse M.D."/>
        </authorList>
    </citation>
    <scope>NUCLEOTIDE SEQUENCE [LARGE SCALE GENOMIC DNA]</scope>
    <source>
        <strain evidence="2">TGE-P1</strain>
    </source>
</reference>
<protein>
    <submittedName>
        <fullName evidence="1">Uncharacterized protein</fullName>
    </submittedName>
</protein>
<organism evidence="1 2">
    <name type="scientific">Thermodesulfovibrio aggregans</name>
    <dbReference type="NCBI Taxonomy" id="86166"/>
    <lineage>
        <taxon>Bacteria</taxon>
        <taxon>Pseudomonadati</taxon>
        <taxon>Nitrospirota</taxon>
        <taxon>Thermodesulfovibrionia</taxon>
        <taxon>Thermodesulfovibrionales</taxon>
        <taxon>Thermodesulfovibrionaceae</taxon>
        <taxon>Thermodesulfovibrio</taxon>
    </lineage>
</organism>
<dbReference type="Proteomes" id="UP000054976">
    <property type="component" value="Unassembled WGS sequence"/>
</dbReference>
<keyword evidence="2" id="KW-1185">Reference proteome</keyword>
<comment type="caution">
    <text evidence="1">The sequence shown here is derived from an EMBL/GenBank/DDBJ whole genome shotgun (WGS) entry which is preliminary data.</text>
</comment>
<dbReference type="STRING" id="86166.TAGGR_1738"/>
<evidence type="ECO:0000313" key="1">
    <source>
        <dbReference type="EMBL" id="GAQ94554.1"/>
    </source>
</evidence>
<gene>
    <name evidence="1" type="ORF">TAGGR_1738</name>
</gene>
<proteinExistence type="predicted"/>